<dbReference type="AlphaFoldDB" id="A0A835H3G8"/>
<evidence type="ECO:0000256" key="2">
    <source>
        <dbReference type="ARBA" id="ARBA00022692"/>
    </source>
</evidence>
<accession>A0A835H3G8</accession>
<reference evidence="6 7" key="1">
    <citation type="submission" date="2020-10" db="EMBL/GenBank/DDBJ databases">
        <title>The Coptis chinensis genome and diversification of protoberbering-type alkaloids.</title>
        <authorList>
            <person name="Wang B."/>
            <person name="Shu S."/>
            <person name="Song C."/>
            <person name="Liu Y."/>
        </authorList>
    </citation>
    <scope>NUCLEOTIDE SEQUENCE [LARGE SCALE GENOMIC DNA]</scope>
    <source>
        <strain evidence="6">HL-2020</strain>
        <tissue evidence="6">Leaf</tissue>
    </source>
</reference>
<sequence>MTKLLSGTQLNKCTDIRQQEIRRLLESLTKSYEEGKPIDISGLVTTMTNNIICIIVMSTRCSDSCDEAEEIKKFVKETLKLGGLLSVEDVLGPLSKFDLFGHRKKLKVVMGLFDKLLEGIMREHEDKRCHDKKGGDLMDVLLEIYRDENSEVKLTRNNIKSFILQSRTSTSTSIQWALAELINHPNKFKKLREEIDVVVGKSRLLQESDVTALPYLQAVVKETLSGRRGCPGASLALNVVHATVGAMVQCFDWNANKDGVVTNQ</sequence>
<organism evidence="6 7">
    <name type="scientific">Coptis chinensis</name>
    <dbReference type="NCBI Taxonomy" id="261450"/>
    <lineage>
        <taxon>Eukaryota</taxon>
        <taxon>Viridiplantae</taxon>
        <taxon>Streptophyta</taxon>
        <taxon>Embryophyta</taxon>
        <taxon>Tracheophyta</taxon>
        <taxon>Spermatophyta</taxon>
        <taxon>Magnoliopsida</taxon>
        <taxon>Ranunculales</taxon>
        <taxon>Ranunculaceae</taxon>
        <taxon>Coptidoideae</taxon>
        <taxon>Coptis</taxon>
    </lineage>
</organism>
<evidence type="ECO:0000256" key="5">
    <source>
        <dbReference type="ARBA" id="ARBA00023136"/>
    </source>
</evidence>
<dbReference type="EMBL" id="JADFTS010000008">
    <property type="protein sequence ID" value="KAF9592700.1"/>
    <property type="molecule type" value="Genomic_DNA"/>
</dbReference>
<name>A0A835H3G8_9MAGN</name>
<dbReference type="PANTHER" id="PTHR24298:SF204">
    <property type="entry name" value="CYTOCHROME P450, FAMILY 712, SUBFAMILY A, POLYPEPTIDE 1"/>
    <property type="match status" value="1"/>
</dbReference>
<dbReference type="InterPro" id="IPR036396">
    <property type="entry name" value="Cyt_P450_sf"/>
</dbReference>
<dbReference type="GO" id="GO:0016020">
    <property type="term" value="C:membrane"/>
    <property type="evidence" value="ECO:0007669"/>
    <property type="project" value="UniProtKB-SubCell"/>
</dbReference>
<comment type="subcellular location">
    <subcellularLocation>
        <location evidence="1">Membrane</location>
        <topology evidence="1">Single-pass membrane protein</topology>
    </subcellularLocation>
</comment>
<evidence type="ECO:0000256" key="1">
    <source>
        <dbReference type="ARBA" id="ARBA00004167"/>
    </source>
</evidence>
<protein>
    <recommendedName>
        <fullName evidence="8">Cytochrome P450</fullName>
    </recommendedName>
</protein>
<gene>
    <name evidence="6" type="ORF">IFM89_016777</name>
</gene>
<dbReference type="Gene3D" id="1.10.630.10">
    <property type="entry name" value="Cytochrome P450"/>
    <property type="match status" value="1"/>
</dbReference>
<dbReference type="GO" id="GO:0005506">
    <property type="term" value="F:iron ion binding"/>
    <property type="evidence" value="ECO:0007669"/>
    <property type="project" value="InterPro"/>
</dbReference>
<keyword evidence="7" id="KW-1185">Reference proteome</keyword>
<evidence type="ECO:0000256" key="3">
    <source>
        <dbReference type="ARBA" id="ARBA00022723"/>
    </source>
</evidence>
<comment type="caution">
    <text evidence="6">The sequence shown here is derived from an EMBL/GenBank/DDBJ whole genome shotgun (WGS) entry which is preliminary data.</text>
</comment>
<dbReference type="GO" id="GO:0016709">
    <property type="term" value="F:oxidoreductase activity, acting on paired donors, with incorporation or reduction of molecular oxygen, NAD(P)H as one donor, and incorporation of one atom of oxygen"/>
    <property type="evidence" value="ECO:0007669"/>
    <property type="project" value="TreeGrafter"/>
</dbReference>
<feature type="non-terminal residue" evidence="6">
    <location>
        <position position="264"/>
    </location>
</feature>
<keyword evidence="2" id="KW-0812">Transmembrane</keyword>
<dbReference type="GO" id="GO:0044550">
    <property type="term" value="P:secondary metabolite biosynthetic process"/>
    <property type="evidence" value="ECO:0007669"/>
    <property type="project" value="UniProtKB-ARBA"/>
</dbReference>
<dbReference type="SUPFAM" id="SSF48264">
    <property type="entry name" value="Cytochrome P450"/>
    <property type="match status" value="1"/>
</dbReference>
<dbReference type="InterPro" id="IPR051103">
    <property type="entry name" value="Plant_metabolite_P450s"/>
</dbReference>
<dbReference type="OrthoDB" id="1103324at2759"/>
<evidence type="ECO:0000256" key="4">
    <source>
        <dbReference type="ARBA" id="ARBA00022989"/>
    </source>
</evidence>
<proteinExistence type="predicted"/>
<evidence type="ECO:0000313" key="7">
    <source>
        <dbReference type="Proteomes" id="UP000631114"/>
    </source>
</evidence>
<keyword evidence="5" id="KW-0472">Membrane</keyword>
<dbReference type="InterPro" id="IPR001128">
    <property type="entry name" value="Cyt_P450"/>
</dbReference>
<dbReference type="GO" id="GO:0020037">
    <property type="term" value="F:heme binding"/>
    <property type="evidence" value="ECO:0007669"/>
    <property type="project" value="InterPro"/>
</dbReference>
<keyword evidence="4" id="KW-1133">Transmembrane helix</keyword>
<dbReference type="PANTHER" id="PTHR24298">
    <property type="entry name" value="FLAVONOID 3'-MONOOXYGENASE-RELATED"/>
    <property type="match status" value="1"/>
</dbReference>
<evidence type="ECO:0008006" key="8">
    <source>
        <dbReference type="Google" id="ProtNLM"/>
    </source>
</evidence>
<dbReference type="Pfam" id="PF00067">
    <property type="entry name" value="p450"/>
    <property type="match status" value="1"/>
</dbReference>
<dbReference type="Proteomes" id="UP000631114">
    <property type="component" value="Unassembled WGS sequence"/>
</dbReference>
<evidence type="ECO:0000313" key="6">
    <source>
        <dbReference type="EMBL" id="KAF9592700.1"/>
    </source>
</evidence>
<keyword evidence="3" id="KW-0479">Metal-binding</keyword>